<feature type="transmembrane region" description="Helical" evidence="1">
    <location>
        <begin position="108"/>
        <end position="129"/>
    </location>
</feature>
<accession>A0A9W7FHH4</accession>
<dbReference type="InterPro" id="IPR036865">
    <property type="entry name" value="CRAL-TRIO_dom_sf"/>
</dbReference>
<dbReference type="PANTHER" id="PTHR45657:SF1">
    <property type="entry name" value="CRAL-TRIO DOMAIN-CONTAINING PROTEIN YKL091C-RELATED"/>
    <property type="match status" value="1"/>
</dbReference>
<dbReference type="EMBL" id="BRXZ01000464">
    <property type="protein sequence ID" value="GMI12205.1"/>
    <property type="molecule type" value="Genomic_DNA"/>
</dbReference>
<feature type="transmembrane region" description="Helical" evidence="1">
    <location>
        <begin position="202"/>
        <end position="219"/>
    </location>
</feature>
<dbReference type="OrthoDB" id="1434354at2759"/>
<evidence type="ECO:0000259" key="2">
    <source>
        <dbReference type="PROSITE" id="PS50191"/>
    </source>
</evidence>
<sequence>MGWVLEGWSRGVEGGEGGVGGTVSRAVGGAWKGMLLSTVAMFGFAGGMRRVDNREEGGELVKEDRAGTEHVGYNVGRALGLYGLGEVGWGRVDRPLQMHFYDEEMGGVSEMICWGLLVLVVVGCSWVTLNGRRYPIASKVSCCLVMYAVALLPPIVSTCLGPGFRHGPPLVTAARYGYFATAMLWTGFGVAVEGWGGEMKGWRVGGLCVAVMAVGWGGVDRVRLGMKAWTNDLEQHKWAMEGVGVGVRTMSMSSAGVVRATLRGRVPSMGEESKRMAELMETAAGWEMREAELCGEEGGGRMKTYHEKEAAAWYGKSAMFWQREEEWGKAAEGYLRARGVVGRKSESEDLGRWTGGLATAVHPSSTSKANKHWRETHLSWRDELKVDEMLVTSERPNFKIIKEKAPHSFLGFDKEGHIIFLQRPGLIDFKGLRKSGVSTEDVLSHFIFVFEYCWNILDYMTVRENHPPPPPNSPCGSGLMTSLIDLRGLNPLVALNPSNFDFLSKFVNTLSMHYPSRSHLTIIVNAPSWFPKVYGAISPLLREKTREKVRVIGDVSGKGKHVEANRATLRDMLGEDCDLSFLDSGDSESAEERNFIKFAEGTSAHV</sequence>
<keyword evidence="1" id="KW-0812">Transmembrane</keyword>
<dbReference type="Pfam" id="PF00650">
    <property type="entry name" value="CRAL_TRIO"/>
    <property type="match status" value="1"/>
</dbReference>
<name>A0A9W7FHH4_9STRA</name>
<gene>
    <name evidence="3" type="ORF">TrRE_jg10809</name>
</gene>
<evidence type="ECO:0000313" key="3">
    <source>
        <dbReference type="EMBL" id="GMI12205.1"/>
    </source>
</evidence>
<dbReference type="SMART" id="SM00516">
    <property type="entry name" value="SEC14"/>
    <property type="match status" value="1"/>
</dbReference>
<dbReference type="PANTHER" id="PTHR45657">
    <property type="entry name" value="CRAL-TRIO DOMAIN-CONTAINING PROTEIN YKL091C-RELATED"/>
    <property type="match status" value="1"/>
</dbReference>
<evidence type="ECO:0000313" key="4">
    <source>
        <dbReference type="Proteomes" id="UP001165082"/>
    </source>
</evidence>
<dbReference type="Gene3D" id="3.40.525.10">
    <property type="entry name" value="CRAL-TRIO lipid binding domain"/>
    <property type="match status" value="1"/>
</dbReference>
<dbReference type="Proteomes" id="UP001165082">
    <property type="component" value="Unassembled WGS sequence"/>
</dbReference>
<feature type="domain" description="CRAL-TRIO" evidence="2">
    <location>
        <begin position="397"/>
        <end position="581"/>
    </location>
</feature>
<feature type="transmembrane region" description="Helical" evidence="1">
    <location>
        <begin position="176"/>
        <end position="195"/>
    </location>
</feature>
<keyword evidence="1" id="KW-0472">Membrane</keyword>
<dbReference type="InterPro" id="IPR001251">
    <property type="entry name" value="CRAL-TRIO_dom"/>
</dbReference>
<protein>
    <recommendedName>
        <fullName evidence="2">CRAL-TRIO domain-containing protein</fullName>
    </recommendedName>
</protein>
<dbReference type="AlphaFoldDB" id="A0A9W7FHH4"/>
<proteinExistence type="predicted"/>
<keyword evidence="1" id="KW-1133">Transmembrane helix</keyword>
<dbReference type="InterPro" id="IPR051026">
    <property type="entry name" value="PI/PC_transfer"/>
</dbReference>
<dbReference type="CDD" id="cd00170">
    <property type="entry name" value="SEC14"/>
    <property type="match status" value="1"/>
</dbReference>
<dbReference type="PROSITE" id="PS50191">
    <property type="entry name" value="CRAL_TRIO"/>
    <property type="match status" value="1"/>
</dbReference>
<reference evidence="3" key="1">
    <citation type="submission" date="2022-07" db="EMBL/GenBank/DDBJ databases">
        <title>Genome analysis of Parmales, a sister group of diatoms, reveals the evolutionary specialization of diatoms from phago-mixotrophs to photoautotrophs.</title>
        <authorList>
            <person name="Ban H."/>
            <person name="Sato S."/>
            <person name="Yoshikawa S."/>
            <person name="Kazumasa Y."/>
            <person name="Nakamura Y."/>
            <person name="Ichinomiya M."/>
            <person name="Saitoh K."/>
            <person name="Sato N."/>
            <person name="Blanc-Mathieu R."/>
            <person name="Endo H."/>
            <person name="Kuwata A."/>
            <person name="Ogata H."/>
        </authorList>
    </citation>
    <scope>NUCLEOTIDE SEQUENCE</scope>
</reference>
<organism evidence="3 4">
    <name type="scientific">Triparma retinervis</name>
    <dbReference type="NCBI Taxonomy" id="2557542"/>
    <lineage>
        <taxon>Eukaryota</taxon>
        <taxon>Sar</taxon>
        <taxon>Stramenopiles</taxon>
        <taxon>Ochrophyta</taxon>
        <taxon>Bolidophyceae</taxon>
        <taxon>Parmales</taxon>
        <taxon>Triparmaceae</taxon>
        <taxon>Triparma</taxon>
    </lineage>
</organism>
<dbReference type="SUPFAM" id="SSF52087">
    <property type="entry name" value="CRAL/TRIO domain"/>
    <property type="match status" value="1"/>
</dbReference>
<comment type="caution">
    <text evidence="3">The sequence shown here is derived from an EMBL/GenBank/DDBJ whole genome shotgun (WGS) entry which is preliminary data.</text>
</comment>
<keyword evidence="4" id="KW-1185">Reference proteome</keyword>
<feature type="transmembrane region" description="Helical" evidence="1">
    <location>
        <begin position="136"/>
        <end position="156"/>
    </location>
</feature>
<evidence type="ECO:0000256" key="1">
    <source>
        <dbReference type="SAM" id="Phobius"/>
    </source>
</evidence>